<evidence type="ECO:0000256" key="1">
    <source>
        <dbReference type="ARBA" id="ARBA00004141"/>
    </source>
</evidence>
<dbReference type="InterPro" id="IPR044644">
    <property type="entry name" value="DinF-like"/>
</dbReference>
<feature type="transmembrane region" description="Helical" evidence="6">
    <location>
        <begin position="324"/>
        <end position="348"/>
    </location>
</feature>
<evidence type="ECO:0000256" key="2">
    <source>
        <dbReference type="ARBA" id="ARBA00010199"/>
    </source>
</evidence>
<dbReference type="NCBIfam" id="TIGR00797">
    <property type="entry name" value="matE"/>
    <property type="match status" value="1"/>
</dbReference>
<evidence type="ECO:0000256" key="3">
    <source>
        <dbReference type="ARBA" id="ARBA00022692"/>
    </source>
</evidence>
<comment type="similarity">
    <text evidence="2">Belongs to the multi antimicrobial extrusion (MATE) (TC 2.A.66.1) family.</text>
</comment>
<dbReference type="GO" id="GO:0015297">
    <property type="term" value="F:antiporter activity"/>
    <property type="evidence" value="ECO:0007669"/>
    <property type="project" value="InterPro"/>
</dbReference>
<name>A0A7S4NXE9_GUITH</name>
<comment type="subcellular location">
    <subcellularLocation>
        <location evidence="1">Membrane</location>
        <topology evidence="1">Multi-pass membrane protein</topology>
    </subcellularLocation>
</comment>
<feature type="transmembrane region" description="Helical" evidence="6">
    <location>
        <begin position="441"/>
        <end position="460"/>
    </location>
</feature>
<feature type="transmembrane region" description="Helical" evidence="6">
    <location>
        <begin position="292"/>
        <end position="312"/>
    </location>
</feature>
<dbReference type="GO" id="GO:0042910">
    <property type="term" value="F:xenobiotic transmembrane transporter activity"/>
    <property type="evidence" value="ECO:0007669"/>
    <property type="project" value="InterPro"/>
</dbReference>
<dbReference type="GO" id="GO:0016020">
    <property type="term" value="C:membrane"/>
    <property type="evidence" value="ECO:0007669"/>
    <property type="project" value="UniProtKB-SubCell"/>
</dbReference>
<feature type="transmembrane region" description="Helical" evidence="6">
    <location>
        <begin position="116"/>
        <end position="137"/>
    </location>
</feature>
<evidence type="ECO:0000313" key="7">
    <source>
        <dbReference type="EMBL" id="CAE2313162.1"/>
    </source>
</evidence>
<dbReference type="InterPro" id="IPR002528">
    <property type="entry name" value="MATE_fam"/>
</dbReference>
<dbReference type="Pfam" id="PF01554">
    <property type="entry name" value="MatE"/>
    <property type="match status" value="2"/>
</dbReference>
<evidence type="ECO:0008006" key="8">
    <source>
        <dbReference type="Google" id="ProtNLM"/>
    </source>
</evidence>
<dbReference type="EMBL" id="HBKN01029141">
    <property type="protein sequence ID" value="CAE2313162.1"/>
    <property type="molecule type" value="Transcribed_RNA"/>
</dbReference>
<organism evidence="7">
    <name type="scientific">Guillardia theta</name>
    <name type="common">Cryptophyte</name>
    <name type="synonym">Cryptomonas phi</name>
    <dbReference type="NCBI Taxonomy" id="55529"/>
    <lineage>
        <taxon>Eukaryota</taxon>
        <taxon>Cryptophyceae</taxon>
        <taxon>Pyrenomonadales</taxon>
        <taxon>Geminigeraceae</taxon>
        <taxon>Guillardia</taxon>
    </lineage>
</organism>
<feature type="transmembrane region" description="Helical" evidence="6">
    <location>
        <begin position="149"/>
        <end position="171"/>
    </location>
</feature>
<evidence type="ECO:0000256" key="6">
    <source>
        <dbReference type="SAM" id="Phobius"/>
    </source>
</evidence>
<dbReference type="PANTHER" id="PTHR42893:SF46">
    <property type="entry name" value="PROTEIN DETOXIFICATION 44, CHLOROPLASTIC"/>
    <property type="match status" value="1"/>
</dbReference>
<dbReference type="AlphaFoldDB" id="A0A7S4NXE9"/>
<feature type="transmembrane region" description="Helical" evidence="6">
    <location>
        <begin position="70"/>
        <end position="96"/>
    </location>
</feature>
<proteinExistence type="inferred from homology"/>
<feature type="transmembrane region" description="Helical" evidence="6">
    <location>
        <begin position="251"/>
        <end position="271"/>
    </location>
</feature>
<feature type="transmembrane region" description="Helical" evidence="6">
    <location>
        <begin position="369"/>
        <end position="391"/>
    </location>
</feature>
<keyword evidence="5 6" id="KW-0472">Membrane</keyword>
<evidence type="ECO:0000256" key="5">
    <source>
        <dbReference type="ARBA" id="ARBA00023136"/>
    </source>
</evidence>
<feature type="transmembrane region" description="Helical" evidence="6">
    <location>
        <begin position="466"/>
        <end position="485"/>
    </location>
</feature>
<protein>
    <recommendedName>
        <fullName evidence="8">Multidrug and toxic compound extrusion protein</fullName>
    </recommendedName>
</protein>
<keyword evidence="4 6" id="KW-1133">Transmembrane helix</keyword>
<dbReference type="PANTHER" id="PTHR42893">
    <property type="entry name" value="PROTEIN DETOXIFICATION 44, CHLOROPLASTIC-RELATED"/>
    <property type="match status" value="1"/>
</dbReference>
<feature type="transmembrane region" description="Helical" evidence="6">
    <location>
        <begin position="411"/>
        <end position="429"/>
    </location>
</feature>
<gene>
    <name evidence="7" type="ORF">GTHE00462_LOCUS22596</name>
</gene>
<evidence type="ECO:0000256" key="4">
    <source>
        <dbReference type="ARBA" id="ARBA00022989"/>
    </source>
</evidence>
<accession>A0A7S4NXE9</accession>
<reference evidence="7" key="1">
    <citation type="submission" date="2021-01" db="EMBL/GenBank/DDBJ databases">
        <authorList>
            <person name="Corre E."/>
            <person name="Pelletier E."/>
            <person name="Niang G."/>
            <person name="Scheremetjew M."/>
            <person name="Finn R."/>
            <person name="Kale V."/>
            <person name="Holt S."/>
            <person name="Cochrane G."/>
            <person name="Meng A."/>
            <person name="Brown T."/>
            <person name="Cohen L."/>
        </authorList>
    </citation>
    <scope>NUCLEOTIDE SEQUENCE</scope>
    <source>
        <strain evidence="7">CCMP 2712</strain>
    </source>
</reference>
<keyword evidence="3 6" id="KW-0812">Transmembrane</keyword>
<sequence>MITFSPPLPRPHPVLTSSPLSSWHAACYSRRATFSPVVGQRPWRRLTRRAEDKEWNDEVEIGTRTIVKDILSIAVPALALCLADPTLTLIDTWFIGNKLAGEASTVGLAALSANCAFFNFLACTVSFFCTGTTSIVANSDGTDEAAGKALKNGLFLSALAGTALYIVMLAFQDKILSFGFGMSAQLASFKPACEYLDIRSLAFPAILGQNVVIGTCLGIKDTRTPMIGIVVSSLTNIILDALLVSSWGIRGVALATMLASYAGVISMIVSINKRLHFWKDWRVPSSQELIPFLQVSSALFVGAFCAGLTTSLTSRTAAAAGELVAAAAHQVALQTWWMLSFIASPLSLASQSLLPKYRMSKSRRSVRKFVGTMLLLTAGLNGITTVIQWAVPNYLSSFFTADAEVISAIQKITVFACLSQLGVNFGQVMDGIFIGSRMFRHYVRVMLIANLASWLTFWNFPGLVGAWQGLTVYAILKFSVNIVNIRAVL</sequence>